<evidence type="ECO:0000256" key="11">
    <source>
        <dbReference type="ARBA" id="ARBA00025614"/>
    </source>
</evidence>
<comment type="function">
    <text evidence="11">Component of the F(0) channel, it forms part of the peripheral stalk, linking F(1) to F(0). The b'-subunit is a diverged and duplicated form of b found in plants and photosynthetic bacteria.</text>
</comment>
<dbReference type="EMBL" id="JARGYT010000033">
    <property type="protein sequence ID" value="MDZ5762274.1"/>
    <property type="molecule type" value="Genomic_DNA"/>
</dbReference>
<dbReference type="CDD" id="cd06503">
    <property type="entry name" value="ATP-synt_Fo_b"/>
    <property type="match status" value="1"/>
</dbReference>
<keyword evidence="8 14" id="KW-0472">Membrane</keyword>
<sequence>MPQLDFSTFTSQLFWLFISFCSIYAFVSVVFVPRVRNFIYIRRNYVQEMRDEARIASEKAKEIEERIVSLLSDAKIEASTIILNAKSEAEDFYNTKIKEVDIGVSEMIRIEEASLSQQYSSDVKKLSKNVSDLKDFIMSKVSNNM</sequence>
<protein>
    <submittedName>
        <fullName evidence="15">ATP synthase subunit b</fullName>
    </submittedName>
</protein>
<name>A0ABU5L820_9RICK</name>
<dbReference type="InterPro" id="IPR002146">
    <property type="entry name" value="ATP_synth_b/b'su_bac/chlpt"/>
</dbReference>
<keyword evidence="5 13" id="KW-0375">Hydrogen ion transport</keyword>
<evidence type="ECO:0000313" key="16">
    <source>
        <dbReference type="Proteomes" id="UP001293791"/>
    </source>
</evidence>
<evidence type="ECO:0000256" key="2">
    <source>
        <dbReference type="ARBA" id="ARBA00022448"/>
    </source>
</evidence>
<keyword evidence="16" id="KW-1185">Reference proteome</keyword>
<evidence type="ECO:0000256" key="10">
    <source>
        <dbReference type="ARBA" id="ARBA00025198"/>
    </source>
</evidence>
<evidence type="ECO:0000256" key="4">
    <source>
        <dbReference type="ARBA" id="ARBA00022692"/>
    </source>
</evidence>
<dbReference type="RefSeq" id="WP_322497750.1">
    <property type="nucleotide sequence ID" value="NZ_JARGYT010000033.1"/>
</dbReference>
<keyword evidence="6 14" id="KW-1133">Transmembrane helix</keyword>
<keyword evidence="9" id="KW-0066">ATP synthesis</keyword>
<evidence type="ECO:0000256" key="1">
    <source>
        <dbReference type="ARBA" id="ARBA00005513"/>
    </source>
</evidence>
<evidence type="ECO:0000256" key="12">
    <source>
        <dbReference type="ARBA" id="ARBA00037847"/>
    </source>
</evidence>
<comment type="function">
    <text evidence="10">F(1)F(0) ATP synthase produces ATP from ADP in the presence of a proton or sodium gradient. F-type ATPases consist of two structural domains, F(1) containing the extramembraneous catalytic core and F(0) containing the membrane proton channel, linked together by a central stalk and a peripheral stalk. During catalysis, ATP synthesis in the catalytic domain of F(1) is coupled via a rotary mechanism of the central stalk subunits to proton translocation.</text>
</comment>
<dbReference type="PANTHER" id="PTHR33445">
    <property type="entry name" value="ATP SYNTHASE SUBUNIT B', CHLOROPLASTIC"/>
    <property type="match status" value="1"/>
</dbReference>
<evidence type="ECO:0000256" key="8">
    <source>
        <dbReference type="ARBA" id="ARBA00023136"/>
    </source>
</evidence>
<comment type="similarity">
    <text evidence="1 13">Belongs to the ATPase B chain family.</text>
</comment>
<evidence type="ECO:0000313" key="15">
    <source>
        <dbReference type="EMBL" id="MDZ5762274.1"/>
    </source>
</evidence>
<evidence type="ECO:0000256" key="9">
    <source>
        <dbReference type="ARBA" id="ARBA00023310"/>
    </source>
</evidence>
<dbReference type="Proteomes" id="UP001293791">
    <property type="component" value="Unassembled WGS sequence"/>
</dbReference>
<organism evidence="15 16">
    <name type="scientific">Candidatus Cyrtobacter comes</name>
    <dbReference type="NCBI Taxonomy" id="675776"/>
    <lineage>
        <taxon>Bacteria</taxon>
        <taxon>Pseudomonadati</taxon>
        <taxon>Pseudomonadota</taxon>
        <taxon>Alphaproteobacteria</taxon>
        <taxon>Rickettsiales</taxon>
        <taxon>Candidatus Midichloriaceae</taxon>
        <taxon>Candidatus Cyrtobacter</taxon>
    </lineage>
</organism>
<gene>
    <name evidence="15" type="ORF">Cyrtocomes_00653</name>
</gene>
<comment type="caution">
    <text evidence="15">The sequence shown here is derived from an EMBL/GenBank/DDBJ whole genome shotgun (WGS) entry which is preliminary data.</text>
</comment>
<dbReference type="Pfam" id="PF00430">
    <property type="entry name" value="ATP-synt_B"/>
    <property type="match status" value="1"/>
</dbReference>
<proteinExistence type="inferred from homology"/>
<comment type="subcellular location">
    <subcellularLocation>
        <location evidence="12">Endomembrane system</location>
        <topology evidence="12">Single-pass membrane protein</topology>
    </subcellularLocation>
</comment>
<feature type="transmembrane region" description="Helical" evidence="14">
    <location>
        <begin position="12"/>
        <end position="33"/>
    </location>
</feature>
<evidence type="ECO:0000256" key="13">
    <source>
        <dbReference type="RuleBase" id="RU003848"/>
    </source>
</evidence>
<keyword evidence="4 13" id="KW-0812">Transmembrane</keyword>
<evidence type="ECO:0000256" key="7">
    <source>
        <dbReference type="ARBA" id="ARBA00023065"/>
    </source>
</evidence>
<accession>A0ABU5L820</accession>
<evidence type="ECO:0000256" key="3">
    <source>
        <dbReference type="ARBA" id="ARBA00022547"/>
    </source>
</evidence>
<keyword evidence="7 13" id="KW-0406">Ion transport</keyword>
<evidence type="ECO:0000256" key="5">
    <source>
        <dbReference type="ARBA" id="ARBA00022781"/>
    </source>
</evidence>
<dbReference type="PANTHER" id="PTHR33445:SF1">
    <property type="entry name" value="ATP SYNTHASE SUBUNIT B"/>
    <property type="match status" value="1"/>
</dbReference>
<evidence type="ECO:0000256" key="14">
    <source>
        <dbReference type="SAM" id="Phobius"/>
    </source>
</evidence>
<dbReference type="InterPro" id="IPR050059">
    <property type="entry name" value="ATP_synthase_B_chain"/>
</dbReference>
<keyword evidence="2 13" id="KW-0813">Transport</keyword>
<keyword evidence="3 13" id="KW-0138">CF(0)</keyword>
<evidence type="ECO:0000256" key="6">
    <source>
        <dbReference type="ARBA" id="ARBA00022989"/>
    </source>
</evidence>
<reference evidence="15 16" key="1">
    <citation type="submission" date="2023-02" db="EMBL/GenBank/DDBJ databases">
        <title>Host association and intracellularity evolved multiple times independently in the Rickettsiales.</title>
        <authorList>
            <person name="Castelli M."/>
            <person name="Nardi T."/>
            <person name="Gammuto L."/>
            <person name="Bellinzona G."/>
            <person name="Sabaneyeva E."/>
            <person name="Potekhin A."/>
            <person name="Serra V."/>
            <person name="Petroni G."/>
            <person name="Sassera D."/>
        </authorList>
    </citation>
    <scope>NUCLEOTIDE SEQUENCE [LARGE SCALE GENOMIC DNA]</scope>
    <source>
        <strain evidence="15 16">BOD18</strain>
    </source>
</reference>